<evidence type="ECO:0000313" key="2">
    <source>
        <dbReference type="EMBL" id="TRX42166.1"/>
    </source>
</evidence>
<dbReference type="InterPro" id="IPR001173">
    <property type="entry name" value="Glyco_trans_2-like"/>
</dbReference>
<dbReference type="Gene3D" id="3.90.550.10">
    <property type="entry name" value="Spore Coat Polysaccharide Biosynthesis Protein SpsA, Chain A"/>
    <property type="match status" value="1"/>
</dbReference>
<evidence type="ECO:0000313" key="3">
    <source>
        <dbReference type="Proteomes" id="UP000316371"/>
    </source>
</evidence>
<dbReference type="EMBL" id="VJZT01000002">
    <property type="protein sequence ID" value="TRX42166.1"/>
    <property type="molecule type" value="Genomic_DNA"/>
</dbReference>
<protein>
    <submittedName>
        <fullName evidence="2">Glycosyltransferase family 2 protein</fullName>
    </submittedName>
</protein>
<dbReference type="InterPro" id="IPR029044">
    <property type="entry name" value="Nucleotide-diphossugar_trans"/>
</dbReference>
<dbReference type="CDD" id="cd00761">
    <property type="entry name" value="Glyco_tranf_GTA_type"/>
    <property type="match status" value="1"/>
</dbReference>
<reference evidence="2 3" key="1">
    <citation type="submission" date="2019-07" db="EMBL/GenBank/DDBJ databases">
        <title>Novel species of Flavobacterium.</title>
        <authorList>
            <person name="Liu Q."/>
            <person name="Xin Y.-H."/>
        </authorList>
    </citation>
    <scope>NUCLEOTIDE SEQUENCE [LARGE SCALE GENOMIC DNA]</scope>
    <source>
        <strain evidence="2 3">LB1R34</strain>
    </source>
</reference>
<dbReference type="SUPFAM" id="SSF53448">
    <property type="entry name" value="Nucleotide-diphospho-sugar transferases"/>
    <property type="match status" value="1"/>
</dbReference>
<proteinExistence type="predicted"/>
<evidence type="ECO:0000259" key="1">
    <source>
        <dbReference type="Pfam" id="PF00535"/>
    </source>
</evidence>
<dbReference type="GO" id="GO:0016740">
    <property type="term" value="F:transferase activity"/>
    <property type="evidence" value="ECO:0007669"/>
    <property type="project" value="UniProtKB-KW"/>
</dbReference>
<dbReference type="RefSeq" id="WP_144255176.1">
    <property type="nucleotide sequence ID" value="NZ_VJZT01000002.1"/>
</dbReference>
<name>A0A553EAU4_9FLAO</name>
<keyword evidence="2" id="KW-0808">Transferase</keyword>
<sequence length="295" mass="33968">MLSILIPTYNYNAFPLVYELQQQCIGSKIEFEIRVQDDNSTAFLNENNAINTLENCSFEKNAVNLGRGKNCNALAEKARFDWLLLLDCDTFPKTDSFIKKYLLFIDHNAGKIAFGGIAYHSEKPASDQLLRWIYGTQREALPADYRNQKPNSRALTSNLLIQKTVFLQHPFDSQILKYGYEDLCFLSVLAAHKYRVSHLDNPTFHENLETSVVFLEKTKTALDNLAFITTWNTTLAEESKIVATYTFLTKVKLHKWVAFAFDTFESKIKQNLLSDAPKLFLFDCYKLGYFCKIKN</sequence>
<gene>
    <name evidence="2" type="ORF">FNW21_02540</name>
</gene>
<dbReference type="OrthoDB" id="761861at2"/>
<feature type="domain" description="Glycosyltransferase 2-like" evidence="1">
    <location>
        <begin position="3"/>
        <end position="137"/>
    </location>
</feature>
<organism evidence="2 3">
    <name type="scientific">Flavobacterium restrictum</name>
    <dbReference type="NCBI Taxonomy" id="2594428"/>
    <lineage>
        <taxon>Bacteria</taxon>
        <taxon>Pseudomonadati</taxon>
        <taxon>Bacteroidota</taxon>
        <taxon>Flavobacteriia</taxon>
        <taxon>Flavobacteriales</taxon>
        <taxon>Flavobacteriaceae</taxon>
        <taxon>Flavobacterium</taxon>
    </lineage>
</organism>
<dbReference type="Proteomes" id="UP000316371">
    <property type="component" value="Unassembled WGS sequence"/>
</dbReference>
<keyword evidence="3" id="KW-1185">Reference proteome</keyword>
<accession>A0A553EAU4</accession>
<dbReference type="AlphaFoldDB" id="A0A553EAU4"/>
<dbReference type="Pfam" id="PF00535">
    <property type="entry name" value="Glycos_transf_2"/>
    <property type="match status" value="1"/>
</dbReference>
<comment type="caution">
    <text evidence="2">The sequence shown here is derived from an EMBL/GenBank/DDBJ whole genome shotgun (WGS) entry which is preliminary data.</text>
</comment>